<comment type="caution">
    <text evidence="1">The sequence shown here is derived from an EMBL/GenBank/DDBJ whole genome shotgun (WGS) entry which is preliminary data.</text>
</comment>
<dbReference type="InterPro" id="IPR036397">
    <property type="entry name" value="RNaseH_sf"/>
</dbReference>
<dbReference type="GO" id="GO:0003676">
    <property type="term" value="F:nucleic acid binding"/>
    <property type="evidence" value="ECO:0007669"/>
    <property type="project" value="InterPro"/>
</dbReference>
<keyword evidence="2" id="KW-1185">Reference proteome</keyword>
<dbReference type="EMBL" id="CAJHJT010000023">
    <property type="protein sequence ID" value="CAD7001516.1"/>
    <property type="molecule type" value="Genomic_DNA"/>
</dbReference>
<feature type="non-terminal residue" evidence="1">
    <location>
        <position position="97"/>
    </location>
</feature>
<dbReference type="Gene3D" id="3.30.420.10">
    <property type="entry name" value="Ribonuclease H-like superfamily/Ribonuclease H"/>
    <property type="match status" value="1"/>
</dbReference>
<gene>
    <name evidence="1" type="ORF">CCAP1982_LOCUS10013</name>
</gene>
<accession>A0A811UUX7</accession>
<evidence type="ECO:0000313" key="1">
    <source>
        <dbReference type="EMBL" id="CAD7001516.1"/>
    </source>
</evidence>
<name>A0A811UUX7_CERCA</name>
<sequence>MNDCNLENPKRGKVRSCLFTHSSTKMALLERSQILELFSILSPTTAGVIESPKVTCAYLFVLRGCPKNVYSDNGTNFVGASRSLMAEFKACIADARS</sequence>
<proteinExistence type="predicted"/>
<reference evidence="1" key="1">
    <citation type="submission" date="2020-11" db="EMBL/GenBank/DDBJ databases">
        <authorList>
            <person name="Whitehead M."/>
        </authorList>
    </citation>
    <scope>NUCLEOTIDE SEQUENCE</scope>
    <source>
        <strain evidence="1">EGII</strain>
    </source>
</reference>
<evidence type="ECO:0000313" key="2">
    <source>
        <dbReference type="Proteomes" id="UP000606786"/>
    </source>
</evidence>
<dbReference type="AlphaFoldDB" id="A0A811UUX7"/>
<organism evidence="1 2">
    <name type="scientific">Ceratitis capitata</name>
    <name type="common">Mediterranean fruit fly</name>
    <name type="synonym">Tephritis capitata</name>
    <dbReference type="NCBI Taxonomy" id="7213"/>
    <lineage>
        <taxon>Eukaryota</taxon>
        <taxon>Metazoa</taxon>
        <taxon>Ecdysozoa</taxon>
        <taxon>Arthropoda</taxon>
        <taxon>Hexapoda</taxon>
        <taxon>Insecta</taxon>
        <taxon>Pterygota</taxon>
        <taxon>Neoptera</taxon>
        <taxon>Endopterygota</taxon>
        <taxon>Diptera</taxon>
        <taxon>Brachycera</taxon>
        <taxon>Muscomorpha</taxon>
        <taxon>Tephritoidea</taxon>
        <taxon>Tephritidae</taxon>
        <taxon>Ceratitis</taxon>
        <taxon>Ceratitis</taxon>
    </lineage>
</organism>
<dbReference type="Proteomes" id="UP000606786">
    <property type="component" value="Unassembled WGS sequence"/>
</dbReference>
<protein>
    <submittedName>
        <fullName evidence="1">(Mediterranean fruit fly) hypothetical protein</fullName>
    </submittedName>
</protein>